<proteinExistence type="predicted"/>
<organism evidence="1 2">
    <name type="scientific">Ataeniobius toweri</name>
    <dbReference type="NCBI Taxonomy" id="208326"/>
    <lineage>
        <taxon>Eukaryota</taxon>
        <taxon>Metazoa</taxon>
        <taxon>Chordata</taxon>
        <taxon>Craniata</taxon>
        <taxon>Vertebrata</taxon>
        <taxon>Euteleostomi</taxon>
        <taxon>Actinopterygii</taxon>
        <taxon>Neopterygii</taxon>
        <taxon>Teleostei</taxon>
        <taxon>Neoteleostei</taxon>
        <taxon>Acanthomorphata</taxon>
        <taxon>Ovalentaria</taxon>
        <taxon>Atherinomorphae</taxon>
        <taxon>Cyprinodontiformes</taxon>
        <taxon>Goodeidae</taxon>
        <taxon>Ataeniobius</taxon>
    </lineage>
</organism>
<dbReference type="EMBL" id="JAHUTI010034318">
    <property type="protein sequence ID" value="MED6243548.1"/>
    <property type="molecule type" value="Genomic_DNA"/>
</dbReference>
<name>A0ABU7AZX9_9TELE</name>
<evidence type="ECO:0000313" key="2">
    <source>
        <dbReference type="Proteomes" id="UP001345963"/>
    </source>
</evidence>
<sequence length="131" mass="15456">MIHISRPKVWVGKYLDQLIKSFTLWVSSISTTTDWRNALRHIPSLLICLLHPPAITNNLLLTPEKKQNDYNRIDSLFVQCVASRWQLIRSRPCRKRSLKRKKCCEIPQYAHSLRIILISVDRRDFLSYPGR</sequence>
<comment type="caution">
    <text evidence="1">The sequence shown here is derived from an EMBL/GenBank/DDBJ whole genome shotgun (WGS) entry which is preliminary data.</text>
</comment>
<gene>
    <name evidence="1" type="ORF">ATANTOWER_022178</name>
</gene>
<reference evidence="1 2" key="1">
    <citation type="submission" date="2021-07" db="EMBL/GenBank/DDBJ databases">
        <authorList>
            <person name="Palmer J.M."/>
        </authorList>
    </citation>
    <scope>NUCLEOTIDE SEQUENCE [LARGE SCALE GENOMIC DNA]</scope>
    <source>
        <strain evidence="1 2">AT_MEX2019</strain>
        <tissue evidence="1">Muscle</tissue>
    </source>
</reference>
<accession>A0ABU7AZX9</accession>
<evidence type="ECO:0000313" key="1">
    <source>
        <dbReference type="EMBL" id="MED6243548.1"/>
    </source>
</evidence>
<keyword evidence="2" id="KW-1185">Reference proteome</keyword>
<dbReference type="InterPro" id="IPR030456">
    <property type="entry name" value="TF_fork_head_CS_2"/>
</dbReference>
<dbReference type="PROSITE" id="PS00658">
    <property type="entry name" value="FORK_HEAD_2"/>
    <property type="match status" value="1"/>
</dbReference>
<dbReference type="Proteomes" id="UP001345963">
    <property type="component" value="Unassembled WGS sequence"/>
</dbReference>
<protein>
    <submittedName>
        <fullName evidence="1">Uncharacterized protein</fullName>
    </submittedName>
</protein>